<dbReference type="PANTHER" id="PTHR35010">
    <property type="entry name" value="BLL4672 PROTEIN-RELATED"/>
    <property type="match status" value="1"/>
</dbReference>
<evidence type="ECO:0000313" key="2">
    <source>
        <dbReference type="EMBL" id="TQL94994.1"/>
    </source>
</evidence>
<accession>A0A543CD39</accession>
<evidence type="ECO:0000259" key="1">
    <source>
        <dbReference type="SMART" id="SM00530"/>
    </source>
</evidence>
<dbReference type="Gene3D" id="1.10.260.40">
    <property type="entry name" value="lambda repressor-like DNA-binding domains"/>
    <property type="match status" value="1"/>
</dbReference>
<dbReference type="Pfam" id="PF13560">
    <property type="entry name" value="HTH_31"/>
    <property type="match status" value="1"/>
</dbReference>
<comment type="caution">
    <text evidence="2">The sequence shown here is derived from an EMBL/GenBank/DDBJ whole genome shotgun (WGS) entry which is preliminary data.</text>
</comment>
<evidence type="ECO:0000313" key="3">
    <source>
        <dbReference type="Proteomes" id="UP000316096"/>
    </source>
</evidence>
<dbReference type="SMART" id="SM00530">
    <property type="entry name" value="HTH_XRE"/>
    <property type="match status" value="1"/>
</dbReference>
<dbReference type="Gene3D" id="3.30.450.180">
    <property type="match status" value="1"/>
</dbReference>
<dbReference type="InterPro" id="IPR010982">
    <property type="entry name" value="Lambda_DNA-bd_dom_sf"/>
</dbReference>
<reference evidence="2 3" key="1">
    <citation type="submission" date="2019-06" db="EMBL/GenBank/DDBJ databases">
        <title>Sequencing the genomes of 1000 actinobacteria strains.</title>
        <authorList>
            <person name="Klenk H.-P."/>
        </authorList>
    </citation>
    <scope>NUCLEOTIDE SEQUENCE [LARGE SCALE GENOMIC DNA]</scope>
    <source>
        <strain evidence="2 3">DSM 102200</strain>
    </source>
</reference>
<sequence>MTNGQETPPSARRAELGAFLRARRARLRPADVGLPGDGGPGLRRTPGLRREEVAQLSGVGVTWYTWLEQGRKISASEQVVDALARALLLDTEQRRHLRALAGLATAAGQTHIDDVSPRLQRLVDAAAPNIASVYDAHLDYVVWNTPYTQFRVDPATFPTDRRNLLWMMFTDARNRARMVAWETAARGVLSQFRAAVGQRPDDPRFATLVTELTEVSPEFREWWAEYPIRGFRPTTVGIDHPQVGRLDLEMFQFRPVDFPDLLMVLQVPTNEATLRRVTSLPEGDPPAGGAT</sequence>
<dbReference type="RefSeq" id="WP_141952762.1">
    <property type="nucleotide sequence ID" value="NZ_VFOZ01000001.1"/>
</dbReference>
<dbReference type="EMBL" id="VFOZ01000001">
    <property type="protein sequence ID" value="TQL94994.1"/>
    <property type="molecule type" value="Genomic_DNA"/>
</dbReference>
<dbReference type="AlphaFoldDB" id="A0A543CD39"/>
<gene>
    <name evidence="2" type="ORF">FB559_0486</name>
</gene>
<feature type="domain" description="HTH cro/C1-type" evidence="1">
    <location>
        <begin position="19"/>
        <end position="94"/>
    </location>
</feature>
<dbReference type="InterPro" id="IPR001387">
    <property type="entry name" value="Cro/C1-type_HTH"/>
</dbReference>
<proteinExistence type="predicted"/>
<dbReference type="GO" id="GO:0003677">
    <property type="term" value="F:DNA binding"/>
    <property type="evidence" value="ECO:0007669"/>
    <property type="project" value="InterPro"/>
</dbReference>
<name>A0A543CD39_9ACTN</name>
<dbReference type="Proteomes" id="UP000316096">
    <property type="component" value="Unassembled WGS sequence"/>
</dbReference>
<dbReference type="OrthoDB" id="4336585at2"/>
<organism evidence="2 3">
    <name type="scientific">Actinoallomurus bryophytorum</name>
    <dbReference type="NCBI Taxonomy" id="1490222"/>
    <lineage>
        <taxon>Bacteria</taxon>
        <taxon>Bacillati</taxon>
        <taxon>Actinomycetota</taxon>
        <taxon>Actinomycetes</taxon>
        <taxon>Streptosporangiales</taxon>
        <taxon>Thermomonosporaceae</taxon>
        <taxon>Actinoallomurus</taxon>
    </lineage>
</organism>
<protein>
    <submittedName>
        <fullName evidence="2">Helix-turn-helix protein</fullName>
    </submittedName>
</protein>
<dbReference type="Pfam" id="PF17765">
    <property type="entry name" value="MLTR_LBD"/>
    <property type="match status" value="1"/>
</dbReference>
<keyword evidence="3" id="KW-1185">Reference proteome</keyword>
<dbReference type="InterPro" id="IPR041413">
    <property type="entry name" value="MLTR_LBD"/>
</dbReference>
<dbReference type="CDD" id="cd00093">
    <property type="entry name" value="HTH_XRE"/>
    <property type="match status" value="1"/>
</dbReference>